<dbReference type="PANTHER" id="PTHR32089:SF114">
    <property type="entry name" value="METHYL-ACCEPTING CHEMOTAXIS PROTEIN MCPB"/>
    <property type="match status" value="1"/>
</dbReference>
<feature type="transmembrane region" description="Helical" evidence="7">
    <location>
        <begin position="7"/>
        <end position="26"/>
    </location>
</feature>
<accession>A0A1I6R359</accession>
<organism evidence="11 12">
    <name type="scientific">Halolactibacillus miurensis</name>
    <dbReference type="NCBI Taxonomy" id="306541"/>
    <lineage>
        <taxon>Bacteria</taxon>
        <taxon>Bacillati</taxon>
        <taxon>Bacillota</taxon>
        <taxon>Bacilli</taxon>
        <taxon>Bacillales</taxon>
        <taxon>Bacillaceae</taxon>
        <taxon>Halolactibacillus</taxon>
    </lineage>
</organism>
<dbReference type="Pfam" id="PF00015">
    <property type="entry name" value="MCPsignal"/>
    <property type="match status" value="1"/>
</dbReference>
<evidence type="ECO:0000256" key="4">
    <source>
        <dbReference type="ARBA" id="ARBA00023224"/>
    </source>
</evidence>
<keyword evidence="3 7" id="KW-0472">Membrane</keyword>
<dbReference type="EMBL" id="BJWJ01000004">
    <property type="protein sequence ID" value="GEM03630.1"/>
    <property type="molecule type" value="Genomic_DNA"/>
</dbReference>
<dbReference type="SUPFAM" id="SSF58104">
    <property type="entry name" value="Methyl-accepting chemotaxis protein (MCP) signaling domain"/>
    <property type="match status" value="1"/>
</dbReference>
<keyword evidence="7" id="KW-0812">Transmembrane</keyword>
<evidence type="ECO:0000313" key="10">
    <source>
        <dbReference type="EMBL" id="GEM03630.1"/>
    </source>
</evidence>
<dbReference type="InterPro" id="IPR024478">
    <property type="entry name" value="HlyB_4HB_MCP"/>
</dbReference>
<dbReference type="GO" id="GO:0004888">
    <property type="term" value="F:transmembrane signaling receptor activity"/>
    <property type="evidence" value="ECO:0007669"/>
    <property type="project" value="InterPro"/>
</dbReference>
<gene>
    <name evidence="10" type="primary">yvaQ</name>
    <name evidence="10" type="ORF">HMI01_06180</name>
    <name evidence="11" type="ORF">SAMN05421668_10557</name>
</gene>
<proteinExistence type="inferred from homology"/>
<evidence type="ECO:0000256" key="3">
    <source>
        <dbReference type="ARBA" id="ARBA00023136"/>
    </source>
</evidence>
<keyword evidence="13" id="KW-1185">Reference proteome</keyword>
<dbReference type="PRINTS" id="PR00260">
    <property type="entry name" value="CHEMTRNSDUCR"/>
</dbReference>
<keyword evidence="2" id="KW-1003">Cell membrane</keyword>
<dbReference type="Proteomes" id="UP000321773">
    <property type="component" value="Unassembled WGS sequence"/>
</dbReference>
<dbReference type="AlphaFoldDB" id="A0A1I6R359"/>
<dbReference type="PROSITE" id="PS50111">
    <property type="entry name" value="CHEMOTAXIS_TRANSDUC_2"/>
    <property type="match status" value="1"/>
</dbReference>
<evidence type="ECO:0000256" key="1">
    <source>
        <dbReference type="ARBA" id="ARBA00004236"/>
    </source>
</evidence>
<evidence type="ECO:0000259" key="8">
    <source>
        <dbReference type="PROSITE" id="PS50111"/>
    </source>
</evidence>
<reference evidence="10 13" key="2">
    <citation type="submission" date="2019-07" db="EMBL/GenBank/DDBJ databases">
        <title>Whole genome shotgun sequence of Halolactibacillus miurensis NBRC 100873.</title>
        <authorList>
            <person name="Hosoyama A."/>
            <person name="Uohara A."/>
            <person name="Ohji S."/>
            <person name="Ichikawa N."/>
        </authorList>
    </citation>
    <scope>NUCLEOTIDE SEQUENCE [LARGE SCALE GENOMIC DNA]</scope>
    <source>
        <strain evidence="10 13">NBRC 100873</strain>
    </source>
</reference>
<keyword evidence="7" id="KW-1133">Transmembrane helix</keyword>
<evidence type="ECO:0000313" key="12">
    <source>
        <dbReference type="Proteomes" id="UP000199139"/>
    </source>
</evidence>
<evidence type="ECO:0000256" key="7">
    <source>
        <dbReference type="SAM" id="Phobius"/>
    </source>
</evidence>
<feature type="domain" description="HAMP" evidence="9">
    <location>
        <begin position="202"/>
        <end position="255"/>
    </location>
</feature>
<dbReference type="Pfam" id="PF12729">
    <property type="entry name" value="4HB_MCP_1"/>
    <property type="match status" value="1"/>
</dbReference>
<dbReference type="PANTHER" id="PTHR32089">
    <property type="entry name" value="METHYL-ACCEPTING CHEMOTAXIS PROTEIN MCPB"/>
    <property type="match status" value="1"/>
</dbReference>
<dbReference type="OrthoDB" id="9804712at2"/>
<dbReference type="GO" id="GO:0006935">
    <property type="term" value="P:chemotaxis"/>
    <property type="evidence" value="ECO:0007669"/>
    <property type="project" value="InterPro"/>
</dbReference>
<dbReference type="InterPro" id="IPR004089">
    <property type="entry name" value="MCPsignal_dom"/>
</dbReference>
<dbReference type="PROSITE" id="PS50885">
    <property type="entry name" value="HAMP"/>
    <property type="match status" value="1"/>
</dbReference>
<dbReference type="InterPro" id="IPR003660">
    <property type="entry name" value="HAMP_dom"/>
</dbReference>
<dbReference type="Proteomes" id="UP000199139">
    <property type="component" value="Unassembled WGS sequence"/>
</dbReference>
<evidence type="ECO:0000256" key="5">
    <source>
        <dbReference type="ARBA" id="ARBA00029447"/>
    </source>
</evidence>
<dbReference type="CDD" id="cd11386">
    <property type="entry name" value="MCP_signal"/>
    <property type="match status" value="1"/>
</dbReference>
<evidence type="ECO:0000313" key="11">
    <source>
        <dbReference type="EMBL" id="SFS58948.1"/>
    </source>
</evidence>
<evidence type="ECO:0000259" key="9">
    <source>
        <dbReference type="PROSITE" id="PS50885"/>
    </source>
</evidence>
<dbReference type="EMBL" id="FPAI01000005">
    <property type="protein sequence ID" value="SFS58948.1"/>
    <property type="molecule type" value="Genomic_DNA"/>
</dbReference>
<protein>
    <submittedName>
        <fullName evidence="11">Methyl-accepting chemotaxis protein</fullName>
    </submittedName>
    <submittedName>
        <fullName evidence="10">Sensory transducer protein YvaQ</fullName>
    </submittedName>
</protein>
<dbReference type="SMART" id="SM00283">
    <property type="entry name" value="MA"/>
    <property type="match status" value="1"/>
</dbReference>
<comment type="similarity">
    <text evidence="5">Belongs to the methyl-accepting chemotaxis (MCP) protein family.</text>
</comment>
<dbReference type="SMART" id="SM00304">
    <property type="entry name" value="HAMP"/>
    <property type="match status" value="1"/>
</dbReference>
<feature type="domain" description="Methyl-accepting transducer" evidence="8">
    <location>
        <begin position="274"/>
        <end position="531"/>
    </location>
</feature>
<evidence type="ECO:0000256" key="6">
    <source>
        <dbReference type="PROSITE-ProRule" id="PRU00284"/>
    </source>
</evidence>
<dbReference type="GO" id="GO:0007165">
    <property type="term" value="P:signal transduction"/>
    <property type="evidence" value="ECO:0007669"/>
    <property type="project" value="UniProtKB-KW"/>
</dbReference>
<evidence type="ECO:0000256" key="2">
    <source>
        <dbReference type="ARBA" id="ARBA00022475"/>
    </source>
</evidence>
<dbReference type="STRING" id="306541.SAMN05421668_10557"/>
<comment type="subcellular location">
    <subcellularLocation>
        <location evidence="1">Cell membrane</location>
    </subcellularLocation>
</comment>
<dbReference type="Gene3D" id="1.10.287.950">
    <property type="entry name" value="Methyl-accepting chemotaxis protein"/>
    <property type="match status" value="1"/>
</dbReference>
<dbReference type="Pfam" id="PF00672">
    <property type="entry name" value="HAMP"/>
    <property type="match status" value="1"/>
</dbReference>
<keyword evidence="4 6" id="KW-0807">Transducer</keyword>
<sequence>MKITQKLLMNAMIVLVLLGFVGWMSIEALKETRQSSDEMYEQRIEPMQDLNQMVRLAENAQVNMLTAVTYEDPSYIEVVSENFSKIETHMTNFESAILTEEEAELFKKAKANWIRFERVVNNHMVMIEAGDYETSRDELMNIGMFYESLSDYLEQLMDMNQAAVTDLYSDTQTVFHNSKWMIYIVVAVAAIFSLVTSTILGRSITVPLKVVTKRMKAMATGDLTQQPLFKKRRDEIGELSRQMAVMQRDVTAVIYDIKETAKGVMDQINVLTTSSLQVKEGSEQIAETMTELSSGAENQAQHAQELNESMERFLVAVNDMTHETTASTKEAETVIDLTAKGADSMEQSVKQMQAVEKVVRAAVVGVEELNTETEKITKLVDVIQSIAEQTNLLALNAAIEAARAGEHGKGFAVVADEVRKLAEEVSSSIHQITTITETIQSETQTVTTGLKRGYREVETGSAQINETKAIFLNMDQAYHRVSRSLQQVADQLLSLENGTINMQQSIEEVASLTEQSAAGVEETAASSEEAVQSMSQITTVGLELTTLSKELTDKVNRFKLS</sequence>
<dbReference type="InterPro" id="IPR004090">
    <property type="entry name" value="Chemotax_Me-accpt_rcpt"/>
</dbReference>
<dbReference type="RefSeq" id="WP_062321490.1">
    <property type="nucleotide sequence ID" value="NZ_BJWJ01000004.1"/>
</dbReference>
<dbReference type="CDD" id="cd06225">
    <property type="entry name" value="HAMP"/>
    <property type="match status" value="1"/>
</dbReference>
<reference evidence="11 12" key="1">
    <citation type="submission" date="2016-10" db="EMBL/GenBank/DDBJ databases">
        <authorList>
            <person name="de Groot N.N."/>
        </authorList>
    </citation>
    <scope>NUCLEOTIDE SEQUENCE [LARGE SCALE GENOMIC DNA]</scope>
    <source>
        <strain evidence="11 12">DSM 17074</strain>
    </source>
</reference>
<name>A0A1I6R359_9BACI</name>
<dbReference type="GO" id="GO:0005886">
    <property type="term" value="C:plasma membrane"/>
    <property type="evidence" value="ECO:0007669"/>
    <property type="project" value="UniProtKB-SubCell"/>
</dbReference>
<evidence type="ECO:0000313" key="13">
    <source>
        <dbReference type="Proteomes" id="UP000321773"/>
    </source>
</evidence>